<organism evidence="1 2">
    <name type="scientific">Candidatus Methanofastidiosum methylothiophilum</name>
    <dbReference type="NCBI Taxonomy" id="1705564"/>
    <lineage>
        <taxon>Archaea</taxon>
        <taxon>Methanobacteriati</taxon>
        <taxon>Methanobacteriota</taxon>
        <taxon>Stenosarchaea group</taxon>
        <taxon>Candidatus Methanofastidiosia</taxon>
        <taxon>Candidatus Methanofastidiosales</taxon>
        <taxon>Candidatus Methanofastidiosaceae</taxon>
        <taxon>Candidatus Methanofastidiosum</taxon>
    </lineage>
</organism>
<name>A0A150J8G0_9EURY</name>
<dbReference type="EMBL" id="LNGC01000004">
    <property type="protein sequence ID" value="KYC53543.1"/>
    <property type="molecule type" value="Genomic_DNA"/>
</dbReference>
<dbReference type="AlphaFoldDB" id="A0A150J8G0"/>
<gene>
    <name evidence="1" type="ORF">AMQ22_00214</name>
</gene>
<dbReference type="Proteomes" id="UP000075398">
    <property type="component" value="Unassembled WGS sequence"/>
</dbReference>
<evidence type="ECO:0000313" key="2">
    <source>
        <dbReference type="Proteomes" id="UP000075398"/>
    </source>
</evidence>
<evidence type="ECO:0000313" key="1">
    <source>
        <dbReference type="EMBL" id="KYC53543.1"/>
    </source>
</evidence>
<accession>A0A150J8G0</accession>
<reference evidence="1 2" key="1">
    <citation type="journal article" date="2016" name="ISME J.">
        <title>Chasing the elusive Euryarchaeota class WSA2: genomes reveal a uniquely fastidious methyl-reducing methanogen.</title>
        <authorList>
            <person name="Nobu M.K."/>
            <person name="Narihiro T."/>
            <person name="Kuroda K."/>
            <person name="Mei R."/>
            <person name="Liu W.T."/>
        </authorList>
    </citation>
    <scope>NUCLEOTIDE SEQUENCE [LARGE SCALE GENOMIC DNA]</scope>
    <source>
        <strain evidence="1">U1lsi0528_Bin055</strain>
    </source>
</reference>
<proteinExistence type="predicted"/>
<comment type="caution">
    <text evidence="1">The sequence shown here is derived from an EMBL/GenBank/DDBJ whole genome shotgun (WGS) entry which is preliminary data.</text>
</comment>
<protein>
    <submittedName>
        <fullName evidence="1">Uncharacterized protein</fullName>
    </submittedName>
</protein>
<sequence>MLATKRVIKLKPSKGWQPKTESFYGPSGARQRVTLELLGRCNLGCIQSAFITLLDVPELVANMSPKQLRNYKRNLFRNKGGLEF</sequence>